<evidence type="ECO:0000259" key="2">
    <source>
        <dbReference type="Pfam" id="PF07995"/>
    </source>
</evidence>
<protein>
    <submittedName>
        <fullName evidence="3">PQQ-dependent sugar dehydrogenase</fullName>
    </submittedName>
</protein>
<sequence>MLLRLIKTFVCILSSALLTHVAHADIEIQTIAEGFDTPWSLAELPNNQGFLVTERPGGLHHVSREGEIQSISGVPNVFAKRQGGLFDVVLHPNFEANNVIFLAYAAGSEDSNRTTVAKATLMGSELTDLSVIFEVTPNKKGGGHFGGRMAFLDDGTLLLSVGEGYTLREDAQKKESQLGKLLRMTETGEAPADNPFTDAPFVYSYGHRNPQGLIVDAPTQTIWMTEHGPKGGDELNQITAGKNYGWPAITYGVDYSGAIISPFTEAPGMEQPVTYWVPSIATSGLALYTSDAMPELKGKLLVGGLKSKNVVAVDVSGDEALVSEPFPGFEGRIRDVRMLNDGSIAVIDEEAGKVVRISAGAD</sequence>
<dbReference type="PANTHER" id="PTHR19328:SF75">
    <property type="entry name" value="ALDOSE SUGAR DEHYDROGENASE YLII"/>
    <property type="match status" value="1"/>
</dbReference>
<feature type="signal peptide" evidence="1">
    <location>
        <begin position="1"/>
        <end position="24"/>
    </location>
</feature>
<dbReference type="EMBL" id="CP036501">
    <property type="protein sequence ID" value="UZP73598.1"/>
    <property type="molecule type" value="Genomic_DNA"/>
</dbReference>
<dbReference type="SUPFAM" id="SSF50952">
    <property type="entry name" value="Soluble quinoprotein glucose dehydrogenase"/>
    <property type="match status" value="1"/>
</dbReference>
<gene>
    <name evidence="3" type="ORF">E0F26_02105</name>
</gene>
<accession>A0ABY6Q3U4</accession>
<dbReference type="InterPro" id="IPR011041">
    <property type="entry name" value="Quinoprot_gluc/sorb_DH_b-prop"/>
</dbReference>
<dbReference type="RefSeq" id="WP_279242396.1">
    <property type="nucleotide sequence ID" value="NZ_CP036501.1"/>
</dbReference>
<proteinExistence type="predicted"/>
<evidence type="ECO:0000256" key="1">
    <source>
        <dbReference type="SAM" id="SignalP"/>
    </source>
</evidence>
<name>A0ABY6Q3U4_9GAMM</name>
<organism evidence="3 4">
    <name type="scientific">Candidatus Paraluminiphilus aquimaris</name>
    <dbReference type="NCBI Taxonomy" id="2518994"/>
    <lineage>
        <taxon>Bacteria</taxon>
        <taxon>Pseudomonadati</taxon>
        <taxon>Pseudomonadota</taxon>
        <taxon>Gammaproteobacteria</taxon>
        <taxon>Cellvibrionales</taxon>
        <taxon>Halieaceae</taxon>
        <taxon>Candidatus Paraluminiphilus</taxon>
    </lineage>
</organism>
<feature type="domain" description="Glucose/Sorbosone dehydrogenase" evidence="2">
    <location>
        <begin position="35"/>
        <end position="356"/>
    </location>
</feature>
<dbReference type="Pfam" id="PF07995">
    <property type="entry name" value="GSDH"/>
    <property type="match status" value="1"/>
</dbReference>
<dbReference type="Gene3D" id="2.120.10.30">
    <property type="entry name" value="TolB, C-terminal domain"/>
    <property type="match status" value="1"/>
</dbReference>
<dbReference type="Proteomes" id="UP001317963">
    <property type="component" value="Chromosome"/>
</dbReference>
<dbReference type="PANTHER" id="PTHR19328">
    <property type="entry name" value="HEDGEHOG-INTERACTING PROTEIN"/>
    <property type="match status" value="1"/>
</dbReference>
<keyword evidence="1" id="KW-0732">Signal</keyword>
<reference evidence="3 4" key="1">
    <citation type="submission" date="2019-02" db="EMBL/GenBank/DDBJ databases">
        <title>Halieaceae_genomes.</title>
        <authorList>
            <person name="Li S.-H."/>
        </authorList>
    </citation>
    <scope>NUCLEOTIDE SEQUENCE [LARGE SCALE GENOMIC DNA]</scope>
    <source>
        <strain evidence="3 4">JH123</strain>
    </source>
</reference>
<feature type="chain" id="PRO_5045465487" evidence="1">
    <location>
        <begin position="25"/>
        <end position="362"/>
    </location>
</feature>
<evidence type="ECO:0000313" key="4">
    <source>
        <dbReference type="Proteomes" id="UP001317963"/>
    </source>
</evidence>
<dbReference type="InterPro" id="IPR011042">
    <property type="entry name" value="6-blade_b-propeller_TolB-like"/>
</dbReference>
<keyword evidence="4" id="KW-1185">Reference proteome</keyword>
<evidence type="ECO:0000313" key="3">
    <source>
        <dbReference type="EMBL" id="UZP73598.1"/>
    </source>
</evidence>
<dbReference type="InterPro" id="IPR012938">
    <property type="entry name" value="Glc/Sorbosone_DH"/>
</dbReference>